<sequence>MAGGRFRELLKKYGKVALGVHFSVSAASITGLYVAINNNVDVESMLAKVGMKGVEEKTAQKEEQSTIQDPPQSNLETSDGFVVEEKAAAAVKKRNRTAELVASSGGALALAVLCNKALFPIRVPITIALTPPVARFLARRQIIKNNSGGRSSSGRGLFGLLPPPVGLLVLHPQTAGVFTAYILYMLEEGSKEGKTLLSRTLTDHTLDVTSLSYVKEETLDSCLL</sequence>
<evidence type="ECO:0000313" key="1">
    <source>
        <dbReference type="EMBL" id="KAI8553993.1"/>
    </source>
</evidence>
<dbReference type="Proteomes" id="UP001062846">
    <property type="component" value="Chromosome 5"/>
</dbReference>
<evidence type="ECO:0000313" key="2">
    <source>
        <dbReference type="Proteomes" id="UP001062846"/>
    </source>
</evidence>
<reference evidence="1" key="1">
    <citation type="submission" date="2022-02" db="EMBL/GenBank/DDBJ databases">
        <title>Plant Genome Project.</title>
        <authorList>
            <person name="Zhang R.-G."/>
        </authorList>
    </citation>
    <scope>NUCLEOTIDE SEQUENCE</scope>
    <source>
        <strain evidence="1">AT1</strain>
    </source>
</reference>
<comment type="caution">
    <text evidence="1">The sequence shown here is derived from an EMBL/GenBank/DDBJ whole genome shotgun (WGS) entry which is preliminary data.</text>
</comment>
<name>A0ACC0NN14_RHOML</name>
<keyword evidence="2" id="KW-1185">Reference proteome</keyword>
<gene>
    <name evidence="1" type="ORF">RHMOL_Rhmol05G0062200</name>
</gene>
<dbReference type="EMBL" id="CM046392">
    <property type="protein sequence ID" value="KAI8553993.1"/>
    <property type="molecule type" value="Genomic_DNA"/>
</dbReference>
<proteinExistence type="predicted"/>
<organism evidence="1 2">
    <name type="scientific">Rhododendron molle</name>
    <name type="common">Chinese azalea</name>
    <name type="synonym">Azalea mollis</name>
    <dbReference type="NCBI Taxonomy" id="49168"/>
    <lineage>
        <taxon>Eukaryota</taxon>
        <taxon>Viridiplantae</taxon>
        <taxon>Streptophyta</taxon>
        <taxon>Embryophyta</taxon>
        <taxon>Tracheophyta</taxon>
        <taxon>Spermatophyta</taxon>
        <taxon>Magnoliopsida</taxon>
        <taxon>eudicotyledons</taxon>
        <taxon>Gunneridae</taxon>
        <taxon>Pentapetalae</taxon>
        <taxon>asterids</taxon>
        <taxon>Ericales</taxon>
        <taxon>Ericaceae</taxon>
        <taxon>Ericoideae</taxon>
        <taxon>Rhodoreae</taxon>
        <taxon>Rhododendron</taxon>
    </lineage>
</organism>
<accession>A0ACC0NN14</accession>
<protein>
    <submittedName>
        <fullName evidence="1">Uncharacterized protein</fullName>
    </submittedName>
</protein>